<keyword evidence="3" id="KW-0547">Nucleotide-binding</keyword>
<dbReference type="PROSITE" id="PS50893">
    <property type="entry name" value="ABC_TRANSPORTER_2"/>
    <property type="match status" value="1"/>
</dbReference>
<evidence type="ECO:0000256" key="3">
    <source>
        <dbReference type="ARBA" id="ARBA00022741"/>
    </source>
</evidence>
<dbReference type="OrthoDB" id="9802264at2"/>
<evidence type="ECO:0000259" key="5">
    <source>
        <dbReference type="PROSITE" id="PS50893"/>
    </source>
</evidence>
<dbReference type="PROSITE" id="PS00211">
    <property type="entry name" value="ABC_TRANSPORTER_1"/>
    <property type="match status" value="1"/>
</dbReference>
<dbReference type="GO" id="GO:0022857">
    <property type="term" value="F:transmembrane transporter activity"/>
    <property type="evidence" value="ECO:0007669"/>
    <property type="project" value="TreeGrafter"/>
</dbReference>
<dbReference type="GO" id="GO:0005886">
    <property type="term" value="C:plasma membrane"/>
    <property type="evidence" value="ECO:0007669"/>
    <property type="project" value="TreeGrafter"/>
</dbReference>
<dbReference type="InterPro" id="IPR027417">
    <property type="entry name" value="P-loop_NTPase"/>
</dbReference>
<dbReference type="GO" id="GO:0005524">
    <property type="term" value="F:ATP binding"/>
    <property type="evidence" value="ECO:0007669"/>
    <property type="project" value="UniProtKB-KW"/>
</dbReference>
<accession>A0A2N5XTI3</accession>
<dbReference type="Pfam" id="PF00005">
    <property type="entry name" value="ABC_tran"/>
    <property type="match status" value="1"/>
</dbReference>
<proteinExistence type="inferred from homology"/>
<dbReference type="SUPFAM" id="SSF52540">
    <property type="entry name" value="P-loop containing nucleoside triphosphate hydrolases"/>
    <property type="match status" value="1"/>
</dbReference>
<evidence type="ECO:0000313" key="7">
    <source>
        <dbReference type="Proteomes" id="UP000234881"/>
    </source>
</evidence>
<sequence length="245" mass="26612">MIRLDGVSKIYNQGQTNETFAVRDVSLTLPLDATIVFKGPSGSGKTSLLSMIGCLSRPSEGRIYLNGDILSGLPEHFMTEIRRAQFGFIFQRFNLLRGLSVLENVMIPAYPLGMDHSALTQRAMALLTQLQLQHKARVSTELLSGGEAQRVAIARALINSPSIVIADEPTANLDGALTEQFLAIMASLRAEGKTVILSSHDPRIWKSDGVNIIVSMQDGCLVDVGGKDTLSDYRCNDDQCGEEAT</sequence>
<name>A0A2N5XTI3_9HYPH</name>
<dbReference type="CDD" id="cd03255">
    <property type="entry name" value="ABC_MJ0796_LolCDE_FtsE"/>
    <property type="match status" value="1"/>
</dbReference>
<reference evidence="6 7" key="1">
    <citation type="submission" date="2018-01" db="EMBL/GenBank/DDBJ databases">
        <title>The draft genome sequence of Cohaesibacter sp. H1304.</title>
        <authorList>
            <person name="Wang N.-N."/>
            <person name="Du Z.-J."/>
        </authorList>
    </citation>
    <scope>NUCLEOTIDE SEQUENCE [LARGE SCALE GENOMIC DNA]</scope>
    <source>
        <strain evidence="6 7">H1304</strain>
    </source>
</reference>
<keyword evidence="2" id="KW-0813">Transport</keyword>
<dbReference type="InterPro" id="IPR017871">
    <property type="entry name" value="ABC_transporter-like_CS"/>
</dbReference>
<protein>
    <submittedName>
        <fullName evidence="6">ABC transporter ATP-binding protein</fullName>
    </submittedName>
</protein>
<keyword evidence="4 6" id="KW-0067">ATP-binding</keyword>
<dbReference type="PANTHER" id="PTHR24220:SF86">
    <property type="entry name" value="ABC TRANSPORTER ABCH.1"/>
    <property type="match status" value="1"/>
</dbReference>
<keyword evidence="7" id="KW-1185">Reference proteome</keyword>
<dbReference type="AlphaFoldDB" id="A0A2N5XTI3"/>
<dbReference type="InterPro" id="IPR003593">
    <property type="entry name" value="AAA+_ATPase"/>
</dbReference>
<evidence type="ECO:0000256" key="4">
    <source>
        <dbReference type="ARBA" id="ARBA00022840"/>
    </source>
</evidence>
<dbReference type="GO" id="GO:0016887">
    <property type="term" value="F:ATP hydrolysis activity"/>
    <property type="evidence" value="ECO:0007669"/>
    <property type="project" value="InterPro"/>
</dbReference>
<dbReference type="InterPro" id="IPR015854">
    <property type="entry name" value="ABC_transpr_LolD-like"/>
</dbReference>
<evidence type="ECO:0000313" key="6">
    <source>
        <dbReference type="EMBL" id="PLW77822.1"/>
    </source>
</evidence>
<feature type="domain" description="ABC transporter" evidence="5">
    <location>
        <begin position="2"/>
        <end position="243"/>
    </location>
</feature>
<dbReference type="Proteomes" id="UP000234881">
    <property type="component" value="Unassembled WGS sequence"/>
</dbReference>
<comment type="caution">
    <text evidence="6">The sequence shown here is derived from an EMBL/GenBank/DDBJ whole genome shotgun (WGS) entry which is preliminary data.</text>
</comment>
<comment type="similarity">
    <text evidence="1">Belongs to the ABC transporter superfamily.</text>
</comment>
<dbReference type="RefSeq" id="WP_101533196.1">
    <property type="nucleotide sequence ID" value="NZ_PKUQ01000014.1"/>
</dbReference>
<dbReference type="InterPro" id="IPR017911">
    <property type="entry name" value="MacB-like_ATP-bd"/>
</dbReference>
<gene>
    <name evidence="6" type="ORF">C0081_07470</name>
</gene>
<dbReference type="EMBL" id="PKUQ01000014">
    <property type="protein sequence ID" value="PLW77822.1"/>
    <property type="molecule type" value="Genomic_DNA"/>
</dbReference>
<evidence type="ECO:0000256" key="1">
    <source>
        <dbReference type="ARBA" id="ARBA00005417"/>
    </source>
</evidence>
<dbReference type="PANTHER" id="PTHR24220">
    <property type="entry name" value="IMPORT ATP-BINDING PROTEIN"/>
    <property type="match status" value="1"/>
</dbReference>
<evidence type="ECO:0000256" key="2">
    <source>
        <dbReference type="ARBA" id="ARBA00022448"/>
    </source>
</evidence>
<organism evidence="6 7">
    <name type="scientific">Cohaesibacter celericrescens</name>
    <dbReference type="NCBI Taxonomy" id="2067669"/>
    <lineage>
        <taxon>Bacteria</taxon>
        <taxon>Pseudomonadati</taxon>
        <taxon>Pseudomonadota</taxon>
        <taxon>Alphaproteobacteria</taxon>
        <taxon>Hyphomicrobiales</taxon>
        <taxon>Cohaesibacteraceae</taxon>
    </lineage>
</organism>
<dbReference type="SMART" id="SM00382">
    <property type="entry name" value="AAA"/>
    <property type="match status" value="1"/>
</dbReference>
<dbReference type="Gene3D" id="3.40.50.300">
    <property type="entry name" value="P-loop containing nucleotide triphosphate hydrolases"/>
    <property type="match status" value="1"/>
</dbReference>
<dbReference type="InterPro" id="IPR003439">
    <property type="entry name" value="ABC_transporter-like_ATP-bd"/>
</dbReference>